<keyword evidence="2" id="KW-1185">Reference proteome</keyword>
<gene>
    <name evidence="1" type="ORF">SAMN05660226_02342</name>
</gene>
<name>A0A1T5CTS9_9SPHI</name>
<reference evidence="1 2" key="1">
    <citation type="submission" date="2017-02" db="EMBL/GenBank/DDBJ databases">
        <authorList>
            <person name="Peterson S.W."/>
        </authorList>
    </citation>
    <scope>NUCLEOTIDE SEQUENCE [LARGE SCALE GENOMIC DNA]</scope>
    <source>
        <strain evidence="1 2">DSM 22899</strain>
    </source>
</reference>
<dbReference type="Proteomes" id="UP000190541">
    <property type="component" value="Unassembled WGS sequence"/>
</dbReference>
<evidence type="ECO:0000313" key="2">
    <source>
        <dbReference type="Proteomes" id="UP000190541"/>
    </source>
</evidence>
<dbReference type="OrthoDB" id="1373292at2"/>
<dbReference type="STRING" id="623280.SAMN05660226_02342"/>
<evidence type="ECO:0000313" key="1">
    <source>
        <dbReference type="EMBL" id="SKB62882.1"/>
    </source>
</evidence>
<accession>A0A1T5CTS9</accession>
<proteinExistence type="predicted"/>
<protein>
    <recommendedName>
        <fullName evidence="3">Lauroyl/myristoyl acyltransferase</fullName>
    </recommendedName>
</protein>
<dbReference type="AlphaFoldDB" id="A0A1T5CTS9"/>
<dbReference type="RefSeq" id="WP_139378661.1">
    <property type="nucleotide sequence ID" value="NZ_FUYS01000005.1"/>
</dbReference>
<organism evidence="1 2">
    <name type="scientific">Parapedobacter luteus</name>
    <dbReference type="NCBI Taxonomy" id="623280"/>
    <lineage>
        <taxon>Bacteria</taxon>
        <taxon>Pseudomonadati</taxon>
        <taxon>Bacteroidota</taxon>
        <taxon>Sphingobacteriia</taxon>
        <taxon>Sphingobacteriales</taxon>
        <taxon>Sphingobacteriaceae</taxon>
        <taxon>Parapedobacter</taxon>
    </lineage>
</organism>
<evidence type="ECO:0008006" key="3">
    <source>
        <dbReference type="Google" id="ProtNLM"/>
    </source>
</evidence>
<dbReference type="EMBL" id="FUYS01000005">
    <property type="protein sequence ID" value="SKB62882.1"/>
    <property type="molecule type" value="Genomic_DNA"/>
</dbReference>
<sequence>MKTLDSILAQRRHIIQSYQTFDIRRASQRIERQFAFFSANLHNIVPLLPKKAYPEIFRKLHANRRLSFIDVEHAPYEHILTISGWDNLWAARLRHCPAIVCTYHTGSYRLINYLLARAGVPFSLLVANGAYRQEQRAMQALYAALAQQAGITLDMELIDAEQPQALIRMARATKQGRSLLVYIDGNTGTTVAGEACRNLLQVDFGLQRMAVRKGMAALAHRLGLPIHPVLCERTPDKHFRYGHSIAYHHLPSLLPLPNEAQHDFADRATRTLYAQLATFVARQPEQWEGWLNIHNQLILDPEPHPAPDLDDLHLWATYRAGNRACLLHLPSYCTYPVPWKLYRQYWGSYNIHFFSDIHTS</sequence>